<evidence type="ECO:0000256" key="1">
    <source>
        <dbReference type="ARBA" id="ARBA00006484"/>
    </source>
</evidence>
<protein>
    <submittedName>
        <fullName evidence="5">Farnesol dehydrogenase</fullName>
    </submittedName>
</protein>
<dbReference type="Proteomes" id="UP000694920">
    <property type="component" value="Unplaced"/>
</dbReference>
<dbReference type="Gene3D" id="3.40.50.720">
    <property type="entry name" value="NAD(P)-binding Rossmann-like Domain"/>
    <property type="match status" value="1"/>
</dbReference>
<dbReference type="Pfam" id="PF00106">
    <property type="entry name" value="adh_short"/>
    <property type="match status" value="1"/>
</dbReference>
<keyword evidence="2" id="KW-0560">Oxidoreductase</keyword>
<dbReference type="PRINTS" id="PR00081">
    <property type="entry name" value="GDHRDH"/>
</dbReference>
<dbReference type="GeneID" id="107263265"/>
<gene>
    <name evidence="5" type="primary">LOC107263265</name>
</gene>
<organism evidence="4 5">
    <name type="scientific">Cephus cinctus</name>
    <name type="common">Wheat stem sawfly</name>
    <dbReference type="NCBI Taxonomy" id="211228"/>
    <lineage>
        <taxon>Eukaryota</taxon>
        <taxon>Metazoa</taxon>
        <taxon>Ecdysozoa</taxon>
        <taxon>Arthropoda</taxon>
        <taxon>Hexapoda</taxon>
        <taxon>Insecta</taxon>
        <taxon>Pterygota</taxon>
        <taxon>Neoptera</taxon>
        <taxon>Endopterygota</taxon>
        <taxon>Hymenoptera</taxon>
        <taxon>Cephoidea</taxon>
        <taxon>Cephidae</taxon>
        <taxon>Cephus</taxon>
    </lineage>
</organism>
<keyword evidence="4" id="KW-1185">Reference proteome</keyword>
<name>A0AAJ7BHG8_CEPCN</name>
<evidence type="ECO:0000256" key="3">
    <source>
        <dbReference type="RuleBase" id="RU000363"/>
    </source>
</evidence>
<dbReference type="InterPro" id="IPR036291">
    <property type="entry name" value="NAD(P)-bd_dom_sf"/>
</dbReference>
<dbReference type="RefSeq" id="XP_015585758.1">
    <property type="nucleotide sequence ID" value="XM_015730272.2"/>
</dbReference>
<dbReference type="SUPFAM" id="SSF51735">
    <property type="entry name" value="NAD(P)-binding Rossmann-fold domains"/>
    <property type="match status" value="1"/>
</dbReference>
<dbReference type="PANTHER" id="PTHR43115">
    <property type="entry name" value="DEHYDROGENASE/REDUCTASE SDR FAMILY MEMBER 11"/>
    <property type="match status" value="1"/>
</dbReference>
<proteinExistence type="inferred from homology"/>
<dbReference type="FunFam" id="3.40.50.720:FF:000047">
    <property type="entry name" value="NADP-dependent L-serine/L-allo-threonine dehydrogenase"/>
    <property type="match status" value="1"/>
</dbReference>
<accession>A0AAJ7BHG8</accession>
<evidence type="ECO:0000313" key="4">
    <source>
        <dbReference type="Proteomes" id="UP000694920"/>
    </source>
</evidence>
<dbReference type="AlphaFoldDB" id="A0AAJ7BHG8"/>
<reference evidence="5" key="1">
    <citation type="submission" date="2025-08" db="UniProtKB">
        <authorList>
            <consortium name="RefSeq"/>
        </authorList>
    </citation>
    <scope>IDENTIFICATION</scope>
</reference>
<comment type="similarity">
    <text evidence="1 3">Belongs to the short-chain dehydrogenases/reductases (SDR) family.</text>
</comment>
<dbReference type="GO" id="GO:0016616">
    <property type="term" value="F:oxidoreductase activity, acting on the CH-OH group of donors, NAD or NADP as acceptor"/>
    <property type="evidence" value="ECO:0007669"/>
    <property type="project" value="UniProtKB-ARBA"/>
</dbReference>
<evidence type="ECO:0000256" key="2">
    <source>
        <dbReference type="ARBA" id="ARBA00023002"/>
    </source>
</evidence>
<evidence type="ECO:0000313" key="5">
    <source>
        <dbReference type="RefSeq" id="XP_015585758.1"/>
    </source>
</evidence>
<dbReference type="InterPro" id="IPR002347">
    <property type="entry name" value="SDR_fam"/>
</dbReference>
<sequence length="242" mass="26538">MSRWVGKIAVVTGASSGIGLTIAQTLANQGMIVIGLARRKDEMEEKMKQLKNPKGKFHGFMCDISKEQNVIDAFKWIKDNFGTVSVLVNNAGKVVVSEIADASSDIIRSTFELNVFGLLYCSREALKHMKSANVEGHIVNINSVVGRKILNFPDLPLGIYMSSKFAVTAISEILYNEVLGGKIRVTDIKPGFVETGNIPDFDMNSVVHLNTTDIADAVAYVIDLPQHVQITELIIKPLGEKF</sequence>
<dbReference type="PRINTS" id="PR00080">
    <property type="entry name" value="SDRFAMILY"/>
</dbReference>
<dbReference type="KEGG" id="ccin:107263265"/>
<dbReference type="PANTHER" id="PTHR43115:SF4">
    <property type="entry name" value="DEHYDROGENASE_REDUCTASE SDR FAMILY MEMBER 11"/>
    <property type="match status" value="1"/>
</dbReference>